<dbReference type="Proteomes" id="UP001302676">
    <property type="component" value="Unassembled WGS sequence"/>
</dbReference>
<comment type="caution">
    <text evidence="2">The sequence shown here is derived from an EMBL/GenBank/DDBJ whole genome shotgun (WGS) entry which is preliminary data.</text>
</comment>
<evidence type="ECO:0000313" key="2">
    <source>
        <dbReference type="EMBL" id="KAK4143442.1"/>
    </source>
</evidence>
<reference evidence="2" key="2">
    <citation type="submission" date="2023-05" db="EMBL/GenBank/DDBJ databases">
        <authorList>
            <consortium name="Lawrence Berkeley National Laboratory"/>
            <person name="Steindorff A."/>
            <person name="Hensen N."/>
            <person name="Bonometti L."/>
            <person name="Westerberg I."/>
            <person name="Brannstrom I.O."/>
            <person name="Guillou S."/>
            <person name="Cros-Aarteil S."/>
            <person name="Calhoun S."/>
            <person name="Haridas S."/>
            <person name="Kuo A."/>
            <person name="Mondo S."/>
            <person name="Pangilinan J."/>
            <person name="Riley R."/>
            <person name="Labutti K."/>
            <person name="Andreopoulos B."/>
            <person name="Lipzen A."/>
            <person name="Chen C."/>
            <person name="Yanf M."/>
            <person name="Daum C."/>
            <person name="Ng V."/>
            <person name="Clum A."/>
            <person name="Ohm R."/>
            <person name="Martin F."/>
            <person name="Silar P."/>
            <person name="Natvig D."/>
            <person name="Lalanne C."/>
            <person name="Gautier V."/>
            <person name="Ament-Velasquez S.L."/>
            <person name="Kruys A."/>
            <person name="Hutchinson M.I."/>
            <person name="Powell A.J."/>
            <person name="Barry K."/>
            <person name="Miller A.N."/>
            <person name="Grigoriev I.V."/>
            <person name="Debuchy R."/>
            <person name="Gladieux P."/>
            <person name="Thoren M.H."/>
            <person name="Johannesson H."/>
        </authorList>
    </citation>
    <scope>NUCLEOTIDE SEQUENCE</scope>
    <source>
        <strain evidence="2">CBS 141.50</strain>
    </source>
</reference>
<keyword evidence="1" id="KW-1133">Transmembrane helix</keyword>
<organism evidence="2 3">
    <name type="scientific">Dichotomopilus funicola</name>
    <dbReference type="NCBI Taxonomy" id="1934379"/>
    <lineage>
        <taxon>Eukaryota</taxon>
        <taxon>Fungi</taxon>
        <taxon>Dikarya</taxon>
        <taxon>Ascomycota</taxon>
        <taxon>Pezizomycotina</taxon>
        <taxon>Sordariomycetes</taxon>
        <taxon>Sordariomycetidae</taxon>
        <taxon>Sordariales</taxon>
        <taxon>Chaetomiaceae</taxon>
        <taxon>Dichotomopilus</taxon>
    </lineage>
</organism>
<keyword evidence="1" id="KW-0472">Membrane</keyword>
<dbReference type="GeneID" id="87813909"/>
<accession>A0AAN6V250</accession>
<sequence>MTPDEKGVQILHYIWPNLSEQELSVNAADYARIREYLSGKGRALDAPSSTLSPLSLDDVLGVIDDIRRLSAASRRWEVVQVVGEKLQHKNLTLPVVSKAVDLAVSLWLTVTVRSTADLLHANFPMLGWADDQTLEAVLQSAFQSPKEETPKTVATTVEIKGDLTMTNLVTNFGFSIRWTHNLIEHLSIDWVGRVITVYEHKICLWNHLRFKDSPLPPHILEEAIDTLNLLFPFGDTATETFLRKHGRTFYGLGYFGRRRTLKIDDYSYWRKRIEELQKVLDGTPSGLQQLALDKNRSNVLAFTTFWIATVVGVLAVMGLAAGVASTVYAKKQYDLALLQYALSLAQACAAPGAAEQLPEFCS</sequence>
<gene>
    <name evidence="2" type="ORF">C8A04DRAFT_12305</name>
</gene>
<evidence type="ECO:0000313" key="3">
    <source>
        <dbReference type="Proteomes" id="UP001302676"/>
    </source>
</evidence>
<feature type="transmembrane region" description="Helical" evidence="1">
    <location>
        <begin position="305"/>
        <end position="329"/>
    </location>
</feature>
<dbReference type="RefSeq" id="XP_062636813.1">
    <property type="nucleotide sequence ID" value="XM_062777296.1"/>
</dbReference>
<keyword evidence="3" id="KW-1185">Reference proteome</keyword>
<proteinExistence type="predicted"/>
<dbReference type="AlphaFoldDB" id="A0AAN6V250"/>
<reference evidence="2" key="1">
    <citation type="journal article" date="2023" name="Mol. Phylogenet. Evol.">
        <title>Genome-scale phylogeny and comparative genomics of the fungal order Sordariales.</title>
        <authorList>
            <person name="Hensen N."/>
            <person name="Bonometti L."/>
            <person name="Westerberg I."/>
            <person name="Brannstrom I.O."/>
            <person name="Guillou S."/>
            <person name="Cros-Aarteil S."/>
            <person name="Calhoun S."/>
            <person name="Haridas S."/>
            <person name="Kuo A."/>
            <person name="Mondo S."/>
            <person name="Pangilinan J."/>
            <person name="Riley R."/>
            <person name="LaButti K."/>
            <person name="Andreopoulos B."/>
            <person name="Lipzen A."/>
            <person name="Chen C."/>
            <person name="Yan M."/>
            <person name="Daum C."/>
            <person name="Ng V."/>
            <person name="Clum A."/>
            <person name="Steindorff A."/>
            <person name="Ohm R.A."/>
            <person name="Martin F."/>
            <person name="Silar P."/>
            <person name="Natvig D.O."/>
            <person name="Lalanne C."/>
            <person name="Gautier V."/>
            <person name="Ament-Velasquez S.L."/>
            <person name="Kruys A."/>
            <person name="Hutchinson M.I."/>
            <person name="Powell A.J."/>
            <person name="Barry K."/>
            <person name="Miller A.N."/>
            <person name="Grigoriev I.V."/>
            <person name="Debuchy R."/>
            <person name="Gladieux P."/>
            <person name="Hiltunen Thoren M."/>
            <person name="Johannesson H."/>
        </authorList>
    </citation>
    <scope>NUCLEOTIDE SEQUENCE</scope>
    <source>
        <strain evidence="2">CBS 141.50</strain>
    </source>
</reference>
<protein>
    <submittedName>
        <fullName evidence="2">Uncharacterized protein</fullName>
    </submittedName>
</protein>
<keyword evidence="1" id="KW-0812">Transmembrane</keyword>
<name>A0AAN6V250_9PEZI</name>
<evidence type="ECO:0000256" key="1">
    <source>
        <dbReference type="SAM" id="Phobius"/>
    </source>
</evidence>
<dbReference type="EMBL" id="MU853586">
    <property type="protein sequence ID" value="KAK4143442.1"/>
    <property type="molecule type" value="Genomic_DNA"/>
</dbReference>